<reference evidence="11" key="1">
    <citation type="submission" date="2016-06" db="UniProtKB">
        <authorList>
            <consortium name="WormBaseParasite"/>
        </authorList>
    </citation>
    <scope>IDENTIFICATION</scope>
</reference>
<evidence type="ECO:0000256" key="7">
    <source>
        <dbReference type="RuleBase" id="RU000352"/>
    </source>
</evidence>
<keyword evidence="10" id="KW-1185">Reference proteome</keyword>
<evidence type="ECO:0000256" key="6">
    <source>
        <dbReference type="ARBA" id="ARBA00049117"/>
    </source>
</evidence>
<dbReference type="Proteomes" id="UP000272942">
    <property type="component" value="Unassembled WGS sequence"/>
</dbReference>
<comment type="similarity">
    <text evidence="1 7">Belongs to the tubulin family.</text>
</comment>
<dbReference type="InterPro" id="IPR017975">
    <property type="entry name" value="Tubulin_CS"/>
</dbReference>
<evidence type="ECO:0000256" key="3">
    <source>
        <dbReference type="ARBA" id="ARBA00022741"/>
    </source>
</evidence>
<keyword evidence="4" id="KW-0378">Hydrolase</keyword>
<protein>
    <recommendedName>
        <fullName evidence="7">Tubulin alpha chain</fullName>
    </recommendedName>
</protein>
<dbReference type="OrthoDB" id="6233517at2759"/>
<comment type="catalytic activity">
    <reaction evidence="6">
        <text>GTP + H2O = GDP + phosphate + H(+)</text>
        <dbReference type="Rhea" id="RHEA:19669"/>
        <dbReference type="ChEBI" id="CHEBI:15377"/>
        <dbReference type="ChEBI" id="CHEBI:15378"/>
        <dbReference type="ChEBI" id="CHEBI:37565"/>
        <dbReference type="ChEBI" id="CHEBI:43474"/>
        <dbReference type="ChEBI" id="CHEBI:58189"/>
    </reaction>
    <physiologicalReaction direction="left-to-right" evidence="6">
        <dbReference type="Rhea" id="RHEA:19670"/>
    </physiologicalReaction>
</comment>
<evidence type="ECO:0000313" key="11">
    <source>
        <dbReference type="WBParaSite" id="ECPE_0001268501-mRNA-1"/>
    </source>
</evidence>
<dbReference type="GO" id="GO:0016787">
    <property type="term" value="F:hydrolase activity"/>
    <property type="evidence" value="ECO:0007669"/>
    <property type="project" value="UniProtKB-KW"/>
</dbReference>
<dbReference type="PRINTS" id="PR01162">
    <property type="entry name" value="ALPHATUBULIN"/>
</dbReference>
<dbReference type="GO" id="GO:0007017">
    <property type="term" value="P:microtubule-based process"/>
    <property type="evidence" value="ECO:0007669"/>
    <property type="project" value="InterPro"/>
</dbReference>
<dbReference type="InterPro" id="IPR000217">
    <property type="entry name" value="Tubulin"/>
</dbReference>
<evidence type="ECO:0000256" key="5">
    <source>
        <dbReference type="ARBA" id="ARBA00023134"/>
    </source>
</evidence>
<evidence type="ECO:0000313" key="10">
    <source>
        <dbReference type="Proteomes" id="UP000272942"/>
    </source>
</evidence>
<gene>
    <name evidence="9" type="ORF">ECPE_LOCUS12649</name>
</gene>
<dbReference type="InterPro" id="IPR003008">
    <property type="entry name" value="Tubulin_FtsZ_GTPase"/>
</dbReference>
<evidence type="ECO:0000313" key="9">
    <source>
        <dbReference type="EMBL" id="VDP89921.1"/>
    </source>
</evidence>
<dbReference type="PANTHER" id="PTHR11588">
    <property type="entry name" value="TUBULIN"/>
    <property type="match status" value="1"/>
</dbReference>
<proteinExistence type="inferred from homology"/>
<keyword evidence="3 7" id="KW-0547">Nucleotide-binding</keyword>
<evidence type="ECO:0000259" key="8">
    <source>
        <dbReference type="SMART" id="SM00864"/>
    </source>
</evidence>
<evidence type="ECO:0000256" key="1">
    <source>
        <dbReference type="ARBA" id="ARBA00009636"/>
    </source>
</evidence>
<dbReference type="WBParaSite" id="ECPE_0001268501-mRNA-1">
    <property type="protein sequence ID" value="ECPE_0001268501-mRNA-1"/>
    <property type="gene ID" value="ECPE_0001268501"/>
</dbReference>
<reference evidence="9 10" key="2">
    <citation type="submission" date="2018-11" db="EMBL/GenBank/DDBJ databases">
        <authorList>
            <consortium name="Pathogen Informatics"/>
        </authorList>
    </citation>
    <scope>NUCLEOTIDE SEQUENCE [LARGE SCALE GENOMIC DNA]</scope>
    <source>
        <strain evidence="9 10">Egypt</strain>
    </source>
</reference>
<dbReference type="GO" id="GO:0005874">
    <property type="term" value="C:microtubule"/>
    <property type="evidence" value="ECO:0007669"/>
    <property type="project" value="UniProtKB-KW"/>
</dbReference>
<evidence type="ECO:0000256" key="4">
    <source>
        <dbReference type="ARBA" id="ARBA00022801"/>
    </source>
</evidence>
<comment type="subunit">
    <text evidence="7">Dimer of alpha and beta chains. A typical microtubule is a hollow water-filled tube with an outer diameter of 25 nm and an inner diameter of 15 nM. Alpha-beta heterodimers associate head-to-tail to form protofilaments running lengthwise along the microtubule wall with the beta-tubulin subunit facing the microtubule plus end conferring a structural polarity. Microtubules usually have 13 protofilaments but different protofilament numbers can be found in some organisms and specialized cells.</text>
</comment>
<evidence type="ECO:0000256" key="2">
    <source>
        <dbReference type="ARBA" id="ARBA00022701"/>
    </source>
</evidence>
<dbReference type="PRINTS" id="PR01161">
    <property type="entry name" value="TUBULIN"/>
</dbReference>
<comment type="function">
    <text evidence="7">Tubulin is the major constituent of microtubules, a cylinder consisting of laterally associated linear protofilaments composed of alpha- and beta-tubulin heterodimers. Microtubules grow by the addition of GTP-tubulin dimers to the microtubule end, where a stabilizing cap forms. Below the cap, tubulin dimers are in GDP-bound state, owing to GTPase activity of alpha-tubulin.</text>
</comment>
<dbReference type="InterPro" id="IPR036525">
    <property type="entry name" value="Tubulin/FtsZ_GTPase_sf"/>
</dbReference>
<dbReference type="SMART" id="SM00864">
    <property type="entry name" value="Tubulin"/>
    <property type="match status" value="1"/>
</dbReference>
<dbReference type="SUPFAM" id="SSF52490">
    <property type="entry name" value="Tubulin nucleotide-binding domain-like"/>
    <property type="match status" value="1"/>
</dbReference>
<dbReference type="Gene3D" id="3.40.50.1440">
    <property type="entry name" value="Tubulin/FtsZ, GTPase domain"/>
    <property type="match status" value="1"/>
</dbReference>
<dbReference type="GO" id="GO:0005525">
    <property type="term" value="F:GTP binding"/>
    <property type="evidence" value="ECO:0007669"/>
    <property type="project" value="UniProtKB-UniRule"/>
</dbReference>
<keyword evidence="2 7" id="KW-0493">Microtubule</keyword>
<feature type="domain" description="Tubulin/FtsZ GTPase" evidence="8">
    <location>
        <begin position="49"/>
        <end position="246"/>
    </location>
</feature>
<dbReference type="AlphaFoldDB" id="A0A183B0B4"/>
<dbReference type="GO" id="GO:0005200">
    <property type="term" value="F:structural constituent of cytoskeleton"/>
    <property type="evidence" value="ECO:0007669"/>
    <property type="project" value="InterPro"/>
</dbReference>
<accession>A0A183B0B4</accession>
<keyword evidence="5 7" id="KW-0342">GTP-binding</keyword>
<dbReference type="PROSITE" id="PS00227">
    <property type="entry name" value="TUBULIN"/>
    <property type="match status" value="1"/>
</dbReference>
<dbReference type="InterPro" id="IPR002452">
    <property type="entry name" value="Alpha_tubulin"/>
</dbReference>
<dbReference type="EMBL" id="UZAN01053329">
    <property type="protein sequence ID" value="VDP89921.1"/>
    <property type="molecule type" value="Genomic_DNA"/>
</dbReference>
<organism evidence="11">
    <name type="scientific">Echinostoma caproni</name>
    <dbReference type="NCBI Taxonomy" id="27848"/>
    <lineage>
        <taxon>Eukaryota</taxon>
        <taxon>Metazoa</taxon>
        <taxon>Spiralia</taxon>
        <taxon>Lophotrochozoa</taxon>
        <taxon>Platyhelminthes</taxon>
        <taxon>Trematoda</taxon>
        <taxon>Digenea</taxon>
        <taxon>Plagiorchiida</taxon>
        <taxon>Echinostomata</taxon>
        <taxon>Echinostomatoidea</taxon>
        <taxon>Echinostomatidae</taxon>
        <taxon>Echinostoma</taxon>
    </lineage>
</organism>
<name>A0A183B0B4_9TREM</name>
<dbReference type="Pfam" id="PF00091">
    <property type="entry name" value="Tubulin"/>
    <property type="match status" value="1"/>
</dbReference>
<sequence>MVGQLLQLFVGQCGVQVSHACWELFCAESGLDSSGKPLWARDQDDLFGVDSLFTESRSGQRVPRCVLVDAEPSVVDEIRVGMHRKLFDPAQLISGVEDSAANFARGFYHNAKMLLEPTLERLRHLAEGCEKLQGFVLHHSMGGGTGSGFSCALLEEIQDQYSKCSRIQLAISPSSTLSNSTVEPYNALLSMHAPMELVDCTVLMDNLSLVRLCTERLLTSKISTTSLNRLIAQITSGLFSTLRFESELSASMSALLTNLVPYPAAHFVTGALTPLRGADVGAYNSEC</sequence>